<accession>A0ABN9G9Y7</accession>
<dbReference type="EMBL" id="CATNWA010018246">
    <property type="protein sequence ID" value="CAI9606205.1"/>
    <property type="molecule type" value="Genomic_DNA"/>
</dbReference>
<organism evidence="1 2">
    <name type="scientific">Staurois parvus</name>
    <dbReference type="NCBI Taxonomy" id="386267"/>
    <lineage>
        <taxon>Eukaryota</taxon>
        <taxon>Metazoa</taxon>
        <taxon>Chordata</taxon>
        <taxon>Craniata</taxon>
        <taxon>Vertebrata</taxon>
        <taxon>Euteleostomi</taxon>
        <taxon>Amphibia</taxon>
        <taxon>Batrachia</taxon>
        <taxon>Anura</taxon>
        <taxon>Neobatrachia</taxon>
        <taxon>Ranoidea</taxon>
        <taxon>Ranidae</taxon>
        <taxon>Staurois</taxon>
    </lineage>
</organism>
<proteinExistence type="predicted"/>
<evidence type="ECO:0000313" key="2">
    <source>
        <dbReference type="Proteomes" id="UP001162483"/>
    </source>
</evidence>
<dbReference type="Proteomes" id="UP001162483">
    <property type="component" value="Unassembled WGS sequence"/>
</dbReference>
<comment type="caution">
    <text evidence="1">The sequence shown here is derived from an EMBL/GenBank/DDBJ whole genome shotgun (WGS) entry which is preliminary data.</text>
</comment>
<keyword evidence="2" id="KW-1185">Reference proteome</keyword>
<gene>
    <name evidence="1" type="ORF">SPARVUS_LOCUS13736118</name>
</gene>
<evidence type="ECO:0000313" key="1">
    <source>
        <dbReference type="EMBL" id="CAI9606205.1"/>
    </source>
</evidence>
<name>A0ABN9G9Y7_9NEOB</name>
<reference evidence="1" key="1">
    <citation type="submission" date="2023-05" db="EMBL/GenBank/DDBJ databases">
        <authorList>
            <person name="Stuckert A."/>
        </authorList>
    </citation>
    <scope>NUCLEOTIDE SEQUENCE</scope>
</reference>
<protein>
    <submittedName>
        <fullName evidence="1">Uncharacterized protein</fullName>
    </submittedName>
</protein>
<sequence>MRVITDWPISYHMIGTSHRGPIQRAVPRGLREHAQAKMSGAVYEWQPAPALLLSGC</sequence>